<keyword evidence="2" id="KW-1185">Reference proteome</keyword>
<dbReference type="Proteomes" id="UP000624709">
    <property type="component" value="Unassembled WGS sequence"/>
</dbReference>
<evidence type="ECO:0000313" key="2">
    <source>
        <dbReference type="Proteomes" id="UP000624709"/>
    </source>
</evidence>
<sequence>MWTLWFHMLAHHDPEPQACRSRTGSRPDRAPGAFAHQRIDFRAGDVETGRFPAYKKGVTVSGSGLGGQRLLSAECLRL</sequence>
<comment type="caution">
    <text evidence="1">The sequence shown here is derived from an EMBL/GenBank/DDBJ whole genome shotgun (WGS) entry which is preliminary data.</text>
</comment>
<protein>
    <submittedName>
        <fullName evidence="1">Uncharacterized protein</fullName>
    </submittedName>
</protein>
<reference evidence="1 2" key="1">
    <citation type="submission" date="2021-01" db="EMBL/GenBank/DDBJ databases">
        <title>Whole genome shotgun sequence of Actinoplanes palleronii NBRC 14916.</title>
        <authorList>
            <person name="Komaki H."/>
            <person name="Tamura T."/>
        </authorList>
    </citation>
    <scope>NUCLEOTIDE SEQUENCE [LARGE SCALE GENOMIC DNA]</scope>
    <source>
        <strain evidence="1 2">NBRC 14916</strain>
    </source>
</reference>
<dbReference type="EMBL" id="BOMS01000046">
    <property type="protein sequence ID" value="GIE67317.1"/>
    <property type="molecule type" value="Genomic_DNA"/>
</dbReference>
<gene>
    <name evidence="1" type="ORF">Apa02nite_034250</name>
</gene>
<organism evidence="1 2">
    <name type="scientific">Actinoplanes palleronii</name>
    <dbReference type="NCBI Taxonomy" id="113570"/>
    <lineage>
        <taxon>Bacteria</taxon>
        <taxon>Bacillati</taxon>
        <taxon>Actinomycetota</taxon>
        <taxon>Actinomycetes</taxon>
        <taxon>Micromonosporales</taxon>
        <taxon>Micromonosporaceae</taxon>
        <taxon>Actinoplanes</taxon>
    </lineage>
</organism>
<name>A0ABQ4B9P4_9ACTN</name>
<proteinExistence type="predicted"/>
<accession>A0ABQ4B9P4</accession>
<evidence type="ECO:0000313" key="1">
    <source>
        <dbReference type="EMBL" id="GIE67317.1"/>
    </source>
</evidence>